<comment type="caution">
    <text evidence="1">The sequence shown here is derived from an EMBL/GenBank/DDBJ whole genome shotgun (WGS) entry which is preliminary data.</text>
</comment>
<proteinExistence type="predicted"/>
<keyword evidence="2" id="KW-1185">Reference proteome</keyword>
<name>A0A4Y2LKC9_ARAVE</name>
<organism evidence="1 2">
    <name type="scientific">Araneus ventricosus</name>
    <name type="common">Orbweaver spider</name>
    <name type="synonym">Epeira ventricosa</name>
    <dbReference type="NCBI Taxonomy" id="182803"/>
    <lineage>
        <taxon>Eukaryota</taxon>
        <taxon>Metazoa</taxon>
        <taxon>Ecdysozoa</taxon>
        <taxon>Arthropoda</taxon>
        <taxon>Chelicerata</taxon>
        <taxon>Arachnida</taxon>
        <taxon>Araneae</taxon>
        <taxon>Araneomorphae</taxon>
        <taxon>Entelegynae</taxon>
        <taxon>Araneoidea</taxon>
        <taxon>Araneidae</taxon>
        <taxon>Araneus</taxon>
    </lineage>
</organism>
<sequence>MWGSDSTNSRGRQIEQFISNNSLCLLNNDETTYFHEPLAPSTSLDLAILSPQHAFVARFHCGVVSIIVITFRLSLSFFDRGGATRPPPVICSASRLGMLSRKWQTSPILWSVLPISRKQFKMSSTAIMYAATNYNPKRVPQVYENFRPWWNEACRDSNREQKRRWNIFRRCPTTDNLIAFLSVPEPLLVAFAESVVKGEFASSLQYVLCQANYYGKVKAANGIYEEFSFPVLNTGNVVVSSPLEVANTLRCIRASVTADSYSSAFVAIKNRAERKSLHFSTQKILSLQF</sequence>
<dbReference type="OrthoDB" id="8058536at2759"/>
<protein>
    <submittedName>
        <fullName evidence="1">Uncharacterized protein</fullName>
    </submittedName>
</protein>
<dbReference type="EMBL" id="BGPR01005997">
    <property type="protein sequence ID" value="GBN15235.1"/>
    <property type="molecule type" value="Genomic_DNA"/>
</dbReference>
<accession>A0A4Y2LKC9</accession>
<dbReference type="Gene3D" id="3.60.10.10">
    <property type="entry name" value="Endonuclease/exonuclease/phosphatase"/>
    <property type="match status" value="1"/>
</dbReference>
<dbReference type="AlphaFoldDB" id="A0A4Y2LKC9"/>
<evidence type="ECO:0000313" key="1">
    <source>
        <dbReference type="EMBL" id="GBN15235.1"/>
    </source>
</evidence>
<dbReference type="Proteomes" id="UP000499080">
    <property type="component" value="Unassembled WGS sequence"/>
</dbReference>
<reference evidence="1 2" key="1">
    <citation type="journal article" date="2019" name="Sci. Rep.">
        <title>Orb-weaving spider Araneus ventricosus genome elucidates the spidroin gene catalogue.</title>
        <authorList>
            <person name="Kono N."/>
            <person name="Nakamura H."/>
            <person name="Ohtoshi R."/>
            <person name="Moran D.A.P."/>
            <person name="Shinohara A."/>
            <person name="Yoshida Y."/>
            <person name="Fujiwara M."/>
            <person name="Mori M."/>
            <person name="Tomita M."/>
            <person name="Arakawa K."/>
        </authorList>
    </citation>
    <scope>NUCLEOTIDE SEQUENCE [LARGE SCALE GENOMIC DNA]</scope>
</reference>
<evidence type="ECO:0000313" key="2">
    <source>
        <dbReference type="Proteomes" id="UP000499080"/>
    </source>
</evidence>
<dbReference type="InterPro" id="IPR036691">
    <property type="entry name" value="Endo/exonu/phosph_ase_sf"/>
</dbReference>
<gene>
    <name evidence="1" type="ORF">AVEN_23039_1</name>
</gene>